<dbReference type="EMBL" id="JACXVP010000001">
    <property type="protein sequence ID" value="KAG5632890.1"/>
    <property type="molecule type" value="Genomic_DNA"/>
</dbReference>
<reference evidence="1 2" key="1">
    <citation type="submission" date="2020-09" db="EMBL/GenBank/DDBJ databases">
        <title>De no assembly of potato wild relative species, Solanum commersonii.</title>
        <authorList>
            <person name="Cho K."/>
        </authorList>
    </citation>
    <scope>NUCLEOTIDE SEQUENCE [LARGE SCALE GENOMIC DNA]</scope>
    <source>
        <strain evidence="1">LZ3.2</strain>
        <tissue evidence="1">Leaf</tissue>
    </source>
</reference>
<evidence type="ECO:0000313" key="2">
    <source>
        <dbReference type="Proteomes" id="UP000824120"/>
    </source>
</evidence>
<comment type="caution">
    <text evidence="1">The sequence shown here is derived from an EMBL/GenBank/DDBJ whole genome shotgun (WGS) entry which is preliminary data.</text>
</comment>
<protein>
    <submittedName>
        <fullName evidence="1">Uncharacterized protein</fullName>
    </submittedName>
</protein>
<evidence type="ECO:0000313" key="1">
    <source>
        <dbReference type="EMBL" id="KAG5632890.1"/>
    </source>
</evidence>
<proteinExistence type="predicted"/>
<gene>
    <name evidence="1" type="ORF">H5410_004607</name>
</gene>
<dbReference type="OrthoDB" id="1306017at2759"/>
<accession>A0A9J6B8H7</accession>
<name>A0A9J6B8H7_SOLCO</name>
<keyword evidence="2" id="KW-1185">Reference proteome</keyword>
<organism evidence="1 2">
    <name type="scientific">Solanum commersonii</name>
    <name type="common">Commerson's wild potato</name>
    <name type="synonym">Commerson's nightshade</name>
    <dbReference type="NCBI Taxonomy" id="4109"/>
    <lineage>
        <taxon>Eukaryota</taxon>
        <taxon>Viridiplantae</taxon>
        <taxon>Streptophyta</taxon>
        <taxon>Embryophyta</taxon>
        <taxon>Tracheophyta</taxon>
        <taxon>Spermatophyta</taxon>
        <taxon>Magnoliopsida</taxon>
        <taxon>eudicotyledons</taxon>
        <taxon>Gunneridae</taxon>
        <taxon>Pentapetalae</taxon>
        <taxon>asterids</taxon>
        <taxon>lamiids</taxon>
        <taxon>Solanales</taxon>
        <taxon>Solanaceae</taxon>
        <taxon>Solanoideae</taxon>
        <taxon>Solaneae</taxon>
        <taxon>Solanum</taxon>
    </lineage>
</organism>
<dbReference type="Proteomes" id="UP000824120">
    <property type="component" value="Chromosome 1"/>
</dbReference>
<sequence>MLRSLSTSNMMLRSLPVSVVMSRHAMTIVLDEATRVRRFFRELIFSVRSYAFRVTRERASFQSIVSTAKKAKLMVLEEFREPKRTRSSG</sequence>
<dbReference type="AlphaFoldDB" id="A0A9J6B8H7"/>